<dbReference type="AlphaFoldDB" id="A0A0F9PKS8"/>
<feature type="non-terminal residue" evidence="1">
    <location>
        <position position="45"/>
    </location>
</feature>
<name>A0A0F9PKS8_9ZZZZ</name>
<proteinExistence type="predicted"/>
<accession>A0A0F9PKS8</accession>
<gene>
    <name evidence="1" type="ORF">LCGC14_1204130</name>
</gene>
<dbReference type="EMBL" id="LAZR01006214">
    <property type="protein sequence ID" value="KKM93857.1"/>
    <property type="molecule type" value="Genomic_DNA"/>
</dbReference>
<reference evidence="1" key="1">
    <citation type="journal article" date="2015" name="Nature">
        <title>Complex archaea that bridge the gap between prokaryotes and eukaryotes.</title>
        <authorList>
            <person name="Spang A."/>
            <person name="Saw J.H."/>
            <person name="Jorgensen S.L."/>
            <person name="Zaremba-Niedzwiedzka K."/>
            <person name="Martijn J."/>
            <person name="Lind A.E."/>
            <person name="van Eijk R."/>
            <person name="Schleper C."/>
            <person name="Guy L."/>
            <person name="Ettema T.J."/>
        </authorList>
    </citation>
    <scope>NUCLEOTIDE SEQUENCE</scope>
</reference>
<comment type="caution">
    <text evidence="1">The sequence shown here is derived from an EMBL/GenBank/DDBJ whole genome shotgun (WGS) entry which is preliminary data.</text>
</comment>
<organism evidence="1">
    <name type="scientific">marine sediment metagenome</name>
    <dbReference type="NCBI Taxonomy" id="412755"/>
    <lineage>
        <taxon>unclassified sequences</taxon>
        <taxon>metagenomes</taxon>
        <taxon>ecological metagenomes</taxon>
    </lineage>
</organism>
<evidence type="ECO:0000313" key="1">
    <source>
        <dbReference type="EMBL" id="KKM93857.1"/>
    </source>
</evidence>
<sequence>MISAMIVFTVVAYGSTSISRMPVKGSNGVTMASSPDARLLMKATS</sequence>
<protein>
    <submittedName>
        <fullName evidence="1">Uncharacterized protein</fullName>
    </submittedName>
</protein>